<dbReference type="GeneID" id="87944556"/>
<sequence length="85" mass="9465">MSLDKGVFPSRQPLRPSPHTHCIRRDSAVVYLSSAGCTNDHRTKLAPRSRTGRASTGTRGRWGLVSNGTRERSHLQTSFPESLYL</sequence>
<evidence type="ECO:0000256" key="1">
    <source>
        <dbReference type="SAM" id="MobiDB-lite"/>
    </source>
</evidence>
<reference evidence="3" key="1">
    <citation type="journal article" date="2023" name="bioRxiv">
        <title>Complete genome of the Medicago anthracnose fungus, Colletotrichum destructivum, reveals a mini-chromosome-like region within a core chromosome.</title>
        <authorList>
            <person name="Lapalu N."/>
            <person name="Simon A."/>
            <person name="Lu A."/>
            <person name="Plaumann P.-L."/>
            <person name="Amselem J."/>
            <person name="Pigne S."/>
            <person name="Auger A."/>
            <person name="Koch C."/>
            <person name="Dallery J.-F."/>
            <person name="O'Connell R.J."/>
        </authorList>
    </citation>
    <scope>NUCLEOTIDE SEQUENCE [LARGE SCALE GENOMIC DNA]</scope>
    <source>
        <strain evidence="3">CBS 520.97</strain>
    </source>
</reference>
<dbReference type="AlphaFoldDB" id="A0AAX4IIE0"/>
<proteinExistence type="predicted"/>
<keyword evidence="3" id="KW-1185">Reference proteome</keyword>
<dbReference type="RefSeq" id="XP_062780263.1">
    <property type="nucleotide sequence ID" value="XM_062924212.1"/>
</dbReference>
<protein>
    <submittedName>
        <fullName evidence="2">Uncharacterized protein</fullName>
    </submittedName>
</protein>
<evidence type="ECO:0000313" key="2">
    <source>
        <dbReference type="EMBL" id="WQF83039.1"/>
    </source>
</evidence>
<gene>
    <name evidence="2" type="ORF">CDEST_08053</name>
</gene>
<dbReference type="EMBL" id="CP137309">
    <property type="protein sequence ID" value="WQF83039.1"/>
    <property type="molecule type" value="Genomic_DNA"/>
</dbReference>
<organism evidence="2 3">
    <name type="scientific">Colletotrichum destructivum</name>
    <dbReference type="NCBI Taxonomy" id="34406"/>
    <lineage>
        <taxon>Eukaryota</taxon>
        <taxon>Fungi</taxon>
        <taxon>Dikarya</taxon>
        <taxon>Ascomycota</taxon>
        <taxon>Pezizomycotina</taxon>
        <taxon>Sordariomycetes</taxon>
        <taxon>Hypocreomycetidae</taxon>
        <taxon>Glomerellales</taxon>
        <taxon>Glomerellaceae</taxon>
        <taxon>Colletotrichum</taxon>
        <taxon>Colletotrichum destructivum species complex</taxon>
    </lineage>
</organism>
<dbReference type="KEGG" id="cdet:87944556"/>
<evidence type="ECO:0000313" key="3">
    <source>
        <dbReference type="Proteomes" id="UP001322277"/>
    </source>
</evidence>
<feature type="region of interest" description="Disordered" evidence="1">
    <location>
        <begin position="40"/>
        <end position="85"/>
    </location>
</feature>
<feature type="compositionally biased region" description="Polar residues" evidence="1">
    <location>
        <begin position="75"/>
        <end position="85"/>
    </location>
</feature>
<accession>A0AAX4IIE0</accession>
<name>A0AAX4IIE0_9PEZI</name>
<dbReference type="Proteomes" id="UP001322277">
    <property type="component" value="Chromosome 5"/>
</dbReference>
<feature type="region of interest" description="Disordered" evidence="1">
    <location>
        <begin position="1"/>
        <end position="20"/>
    </location>
</feature>
<feature type="compositionally biased region" description="Low complexity" evidence="1">
    <location>
        <begin position="52"/>
        <end position="61"/>
    </location>
</feature>